<evidence type="ECO:0000256" key="2">
    <source>
        <dbReference type="SAM" id="Phobius"/>
    </source>
</evidence>
<reference evidence="3" key="1">
    <citation type="journal article" date="2014" name="Nat. Genet.">
        <title>The genome of the stress-tolerant wild tomato species Solanum pennellii.</title>
        <authorList>
            <person name="Bolger A."/>
            <person name="Scossa F."/>
            <person name="Bolger M.E."/>
            <person name="Lanz C."/>
            <person name="Maumus F."/>
            <person name="Tohge T."/>
            <person name="Quesneville H."/>
            <person name="Alseekh S."/>
            <person name="Sorensen I."/>
            <person name="Lichtenstein G."/>
            <person name="Fich E.A."/>
            <person name="Conte M."/>
            <person name="Keller H."/>
            <person name="Schneeberger K."/>
            <person name="Schwacke R."/>
            <person name="Ofner I."/>
            <person name="Vrebalov J."/>
            <person name="Xu Y."/>
            <person name="Osorio S."/>
            <person name="Aflitos S.A."/>
            <person name="Schijlen E."/>
            <person name="Jimenez-Gomez J.M."/>
            <person name="Ryngajllo M."/>
            <person name="Kimura S."/>
            <person name="Kumar R."/>
            <person name="Koenig D."/>
            <person name="Headland L.R."/>
            <person name="Maloof J.N."/>
            <person name="Sinha N."/>
            <person name="van Ham R.C."/>
            <person name="Lankhorst R.K."/>
            <person name="Mao L."/>
            <person name="Vogel A."/>
            <person name="Arsova B."/>
            <person name="Panstruga R."/>
            <person name="Fei Z."/>
            <person name="Rose J.K."/>
            <person name="Zamir D."/>
            <person name="Carrari F."/>
            <person name="Giovannoni J.J."/>
            <person name="Weigel D."/>
            <person name="Usadel B."/>
            <person name="Fernie A.R."/>
        </authorList>
    </citation>
    <scope>NUCLEOTIDE SEQUENCE [LARGE SCALE GENOMIC DNA]</scope>
    <source>
        <strain evidence="3">cv. LA0716</strain>
    </source>
</reference>
<dbReference type="NCBIfam" id="TIGR01571">
    <property type="entry name" value="A_thal_Cys_rich"/>
    <property type="match status" value="1"/>
</dbReference>
<gene>
    <name evidence="4" type="primary">LOC107022674</name>
</gene>
<feature type="transmembrane region" description="Helical" evidence="2">
    <location>
        <begin position="354"/>
        <end position="375"/>
    </location>
</feature>
<dbReference type="InterPro" id="IPR021369">
    <property type="entry name" value="DUF2985"/>
</dbReference>
<keyword evidence="3" id="KW-1185">Reference proteome</keyword>
<evidence type="ECO:0000256" key="1">
    <source>
        <dbReference type="SAM" id="MobiDB-lite"/>
    </source>
</evidence>
<dbReference type="Pfam" id="PF04749">
    <property type="entry name" value="PLAC8"/>
    <property type="match status" value="1"/>
</dbReference>
<evidence type="ECO:0000313" key="4">
    <source>
        <dbReference type="RefSeq" id="XP_015078758.1"/>
    </source>
</evidence>
<feature type="transmembrane region" description="Helical" evidence="2">
    <location>
        <begin position="387"/>
        <end position="406"/>
    </location>
</feature>
<keyword evidence="2" id="KW-1133">Transmembrane helix</keyword>
<feature type="compositionally biased region" description="Basic and acidic residues" evidence="1">
    <location>
        <begin position="493"/>
        <end position="505"/>
    </location>
</feature>
<keyword evidence="2" id="KW-0812">Transmembrane</keyword>
<dbReference type="GeneID" id="107022674"/>
<dbReference type="InterPro" id="IPR006461">
    <property type="entry name" value="PLAC_motif_containing"/>
</dbReference>
<dbReference type="Proteomes" id="UP000694930">
    <property type="component" value="Chromosome 6"/>
</dbReference>
<organism evidence="3 4">
    <name type="scientific">Solanum pennellii</name>
    <name type="common">Tomato</name>
    <name type="synonym">Lycopersicon pennellii</name>
    <dbReference type="NCBI Taxonomy" id="28526"/>
    <lineage>
        <taxon>Eukaryota</taxon>
        <taxon>Viridiplantae</taxon>
        <taxon>Streptophyta</taxon>
        <taxon>Embryophyta</taxon>
        <taxon>Tracheophyta</taxon>
        <taxon>Spermatophyta</taxon>
        <taxon>Magnoliopsida</taxon>
        <taxon>eudicotyledons</taxon>
        <taxon>Gunneridae</taxon>
        <taxon>Pentapetalae</taxon>
        <taxon>asterids</taxon>
        <taxon>lamiids</taxon>
        <taxon>Solanales</taxon>
        <taxon>Solanaceae</taxon>
        <taxon>Solanoideae</taxon>
        <taxon>Solaneae</taxon>
        <taxon>Solanum</taxon>
        <taxon>Solanum subgen. Lycopersicon</taxon>
    </lineage>
</organism>
<evidence type="ECO:0000313" key="3">
    <source>
        <dbReference type="Proteomes" id="UP000694930"/>
    </source>
</evidence>
<feature type="transmembrane region" description="Helical" evidence="2">
    <location>
        <begin position="328"/>
        <end position="347"/>
    </location>
</feature>
<reference evidence="4" key="2">
    <citation type="submission" date="2025-08" db="UniProtKB">
        <authorList>
            <consortium name="RefSeq"/>
        </authorList>
    </citation>
    <scope>IDENTIFICATION</scope>
</reference>
<dbReference type="RefSeq" id="XP_015078758.1">
    <property type="nucleotide sequence ID" value="XM_015223272.2"/>
</dbReference>
<keyword evidence="2" id="KW-0472">Membrane</keyword>
<feature type="region of interest" description="Disordered" evidence="1">
    <location>
        <begin position="489"/>
        <end position="508"/>
    </location>
</feature>
<accession>A0ABM1H0R1</accession>
<dbReference type="PANTHER" id="PTHR31045:SF30">
    <property type="entry name" value="PLAC8 FAMILY PROTEIN"/>
    <property type="match status" value="1"/>
</dbReference>
<name>A0ABM1H0R1_SOLPN</name>
<feature type="transmembrane region" description="Helical" evidence="2">
    <location>
        <begin position="239"/>
        <end position="259"/>
    </location>
</feature>
<dbReference type="PANTHER" id="PTHR31045">
    <property type="entry name" value="PLAC8 FAMILY PROTEIN-RELATED"/>
    <property type="match status" value="1"/>
</dbReference>
<dbReference type="Pfam" id="PF11204">
    <property type="entry name" value="DUF2985"/>
    <property type="match status" value="1"/>
</dbReference>
<feature type="transmembrane region" description="Helical" evidence="2">
    <location>
        <begin position="114"/>
        <end position="140"/>
    </location>
</feature>
<feature type="transmembrane region" description="Helical" evidence="2">
    <location>
        <begin position="208"/>
        <end position="232"/>
    </location>
</feature>
<sequence length="530" mass="59880">MISAGNGEHPGIVEEPMGKALNVSTSQREVVSNENCQSAIPERLKPLNSDNLGSPSAKFDQIGDRRDEFTPTLPSSRPHHLRQRITKLFSRKLDWASIRKMCAEWFKKPLNILLFIWIACVGVCSVIMLLLITGALNHALPKKSQRDTWTEVINQILNALFGLLCLYQHPKRLSHLNLLLRWRPEDISTLRSAYCKNGTYKPNEWRHMMVVVVLLNLNCFAQYAVCGLNWGFKRSERPATLVGICVLAAVLSPAIAGLYCTHSSLGKDYDTELDEESQAQKIAAESSSGSQPRRIPLEKRFSFASDKGRVVETRPQWSGGILDFWDDISTACLSLFCCFCVFGWNLERLRFGNMYIHIATFLLFCMGPFWIFNLAAVNIDSDSVKKVLGATGVVLSLFGLLYGGFWRIRMRKRYNLPSYNTCCGKPDVADCALWLFCCCCSLAQEVRTANSYDIVEDKFCRKHENISPLPREDGRYTHTSATPLPTIPSPSRFAEELHSPDRNERGQNVIIIPPSPSVIQREEDNLNHKL</sequence>
<protein>
    <submittedName>
        <fullName evidence="4">Uncharacterized protein LOC107022674</fullName>
    </submittedName>
</protein>
<proteinExistence type="predicted"/>